<reference evidence="3" key="2">
    <citation type="journal article" date="2014" name="Mol. Biochem. Parasitol.">
        <title>Capturing the variant surface glycoprotein repertoire (the VSGnome) of Trypanosoma brucei Lister 427.</title>
        <authorList>
            <person name="Cross G.A."/>
            <person name="Kim H.S."/>
            <person name="Wickstead B."/>
        </authorList>
    </citation>
    <scope>NUCLEOTIDE SEQUENCE</scope>
    <source>
        <strain evidence="3">Lister 427</strain>
    </source>
</reference>
<dbReference type="VEuPathDB" id="TriTrypDB:Tb427_000551300"/>
<reference evidence="3" key="1">
    <citation type="submission" date="2013-02" db="EMBL/GenBank/DDBJ databases">
        <authorList>
            <person name="Cross G.A.M."/>
            <person name="Kim H.-S."/>
            <person name="Wickstead B."/>
        </authorList>
    </citation>
    <scope>NUCLEOTIDE SEQUENCE</scope>
    <source>
        <strain evidence="3">Lister 427</strain>
    </source>
</reference>
<feature type="compositionally biased region" description="Basic and acidic residues" evidence="1">
    <location>
        <begin position="427"/>
        <end position="451"/>
    </location>
</feature>
<accession>M4SY54</accession>
<sequence length="505" mass="52915">MTEGKLIAKAIYLVTLSTVIATAEADPAAEANSATTDFCTLLAYTNSVVDTLKLWLTAPAKPTKDLEEQVRLLNLAEAKHYGTPSGIAYSTLRAISQDRLEKQIKKQDAATATIANVLKIFAAKAAETKVLGAEMEQAELKSWTHATDGGSGKVLTTGSGTSTKICKATKQAPVTYTKECKNSGGDLQKAQQIGGALKTAKKLKIYSDTALSLGSIEIQFEAVGNLGTSNSWTAGTGNTHCQQHSGAASAAESAAAGTALFSVKVTNKITPAEITLAQAASAPLNRNLEASGDNKKLLTADKDIAEALVAAQAVVFESERPLKDEKLATLTGTSAAQAMYAALAAKQGKTSTTGPTSDEVSKLLFNKGDTASVSDFLTTLNSDTNSIADGDKPITGSTQSIAAGANFRKAMTYFYAMNLKKSTKASGSEKPEGDAKKNAADKKEEKKDGDNKTTAADFTGTEEDKCDKTKCDWNKEKNECKVKEGAVVISAVINAPLLLAFLILA</sequence>
<feature type="chain" id="PRO_5004057644" evidence="2">
    <location>
        <begin position="26"/>
        <end position="505"/>
    </location>
</feature>
<organism evidence="3">
    <name type="scientific">Trypanosoma brucei</name>
    <dbReference type="NCBI Taxonomy" id="5691"/>
    <lineage>
        <taxon>Eukaryota</taxon>
        <taxon>Discoba</taxon>
        <taxon>Euglenozoa</taxon>
        <taxon>Kinetoplastea</taxon>
        <taxon>Metakinetoplastina</taxon>
        <taxon>Trypanosomatida</taxon>
        <taxon>Trypanosomatidae</taxon>
        <taxon>Trypanosoma</taxon>
    </lineage>
</organism>
<dbReference type="VEuPathDB" id="TriTrypDB:Tb927.9.16250"/>
<dbReference type="EMBL" id="KC613598">
    <property type="protein sequence ID" value="AGH61029.1"/>
    <property type="molecule type" value="Genomic_DNA"/>
</dbReference>
<feature type="region of interest" description="Disordered" evidence="1">
    <location>
        <begin position="424"/>
        <end position="467"/>
    </location>
</feature>
<proteinExistence type="predicted"/>
<evidence type="ECO:0000256" key="2">
    <source>
        <dbReference type="SAM" id="SignalP"/>
    </source>
</evidence>
<evidence type="ECO:0000313" key="3">
    <source>
        <dbReference type="EMBL" id="AGH61029.1"/>
    </source>
</evidence>
<feature type="signal peptide" evidence="2">
    <location>
        <begin position="1"/>
        <end position="25"/>
    </location>
</feature>
<protein>
    <submittedName>
        <fullName evidence="3">Variant surface glycoprotein 463</fullName>
    </submittedName>
</protein>
<dbReference type="SUPFAM" id="SSF58087">
    <property type="entry name" value="Variant surface glycoprotein (N-terminal domain)"/>
    <property type="match status" value="1"/>
</dbReference>
<dbReference type="VEuPathDB" id="TriTrypDB:Tb1125.Tb11.v5.0913"/>
<dbReference type="AlphaFoldDB" id="M4SY54"/>
<evidence type="ECO:0000256" key="1">
    <source>
        <dbReference type="SAM" id="MobiDB-lite"/>
    </source>
</evidence>
<name>M4SY54_9TRYP</name>
<keyword evidence="2" id="KW-0732">Signal</keyword>